<reference evidence="8" key="1">
    <citation type="submission" date="2021-06" db="EMBL/GenBank/DDBJ databases">
        <authorList>
            <person name="Kallberg Y."/>
            <person name="Tangrot J."/>
            <person name="Rosling A."/>
        </authorList>
    </citation>
    <scope>NUCLEOTIDE SEQUENCE</scope>
    <source>
        <strain evidence="8">FL130A</strain>
    </source>
</reference>
<keyword evidence="4" id="KW-0498">Mitosis</keyword>
<dbReference type="InterPro" id="IPR011990">
    <property type="entry name" value="TPR-like_helical_dom_sf"/>
</dbReference>
<sequence>NNLELQALIQTKRNYVQLKAYMLLHLANVHLLKSEFDDAEKVLSTLINWTTTHSILQHYEASITLALGLLNQSVGKVIEARNYYRAVEKITTNKELIILAKINRVLIELGNTIETILNEIRQESLVENGNVNSLKSTFHILEALASNDIIRTRDHLFESLKLSTTLCNDQLKAIALAVLGTLFYHTQNEQAEKMLKAAYQLSKGAHNDLWCLVAGVLLK</sequence>
<evidence type="ECO:0000313" key="8">
    <source>
        <dbReference type="EMBL" id="CAG8734090.1"/>
    </source>
</evidence>
<keyword evidence="5" id="KW-0159">Chromosome partition</keyword>
<dbReference type="Proteomes" id="UP000789508">
    <property type="component" value="Unassembled WGS sequence"/>
</dbReference>
<dbReference type="SUPFAM" id="SSF48452">
    <property type="entry name" value="TPR-like"/>
    <property type="match status" value="1"/>
</dbReference>
<evidence type="ECO:0000256" key="6">
    <source>
        <dbReference type="ARBA" id="ARBA00023242"/>
    </source>
</evidence>
<evidence type="ECO:0000256" key="1">
    <source>
        <dbReference type="ARBA" id="ARBA00004123"/>
    </source>
</evidence>
<keyword evidence="6" id="KW-0539">Nucleus</keyword>
<dbReference type="EMBL" id="CAJVPS010031892">
    <property type="protein sequence ID" value="CAG8734090.1"/>
    <property type="molecule type" value="Genomic_DNA"/>
</dbReference>
<comment type="similarity">
    <text evidence="2">Belongs to the SCC4/mau-2 family.</text>
</comment>
<dbReference type="GO" id="GO:0007064">
    <property type="term" value="P:mitotic sister chromatid cohesion"/>
    <property type="evidence" value="ECO:0007669"/>
    <property type="project" value="InterPro"/>
</dbReference>
<comment type="subcellular location">
    <subcellularLocation>
        <location evidence="1">Nucleus</location>
    </subcellularLocation>
</comment>
<dbReference type="GO" id="GO:0007059">
    <property type="term" value="P:chromosome segregation"/>
    <property type="evidence" value="ECO:0007669"/>
    <property type="project" value="UniProtKB-KW"/>
</dbReference>
<dbReference type="PANTHER" id="PTHR21394">
    <property type="entry name" value="MAU2 CHROMATID COHESION FACTOR HOMOLOG"/>
    <property type="match status" value="1"/>
</dbReference>
<dbReference type="InterPro" id="IPR019440">
    <property type="entry name" value="MAU2"/>
</dbReference>
<feature type="non-terminal residue" evidence="8">
    <location>
        <position position="219"/>
    </location>
</feature>
<comment type="caution">
    <text evidence="8">The sequence shown here is derived from an EMBL/GenBank/DDBJ whole genome shotgun (WGS) entry which is preliminary data.</text>
</comment>
<evidence type="ECO:0000256" key="7">
    <source>
        <dbReference type="ARBA" id="ARBA00023306"/>
    </source>
</evidence>
<evidence type="ECO:0000256" key="3">
    <source>
        <dbReference type="ARBA" id="ARBA00022618"/>
    </source>
</evidence>
<dbReference type="GO" id="GO:0051301">
    <property type="term" value="P:cell division"/>
    <property type="evidence" value="ECO:0007669"/>
    <property type="project" value="UniProtKB-KW"/>
</dbReference>
<evidence type="ECO:0000256" key="5">
    <source>
        <dbReference type="ARBA" id="ARBA00022829"/>
    </source>
</evidence>
<gene>
    <name evidence="8" type="ORF">ALEPTO_LOCUS12725</name>
</gene>
<dbReference type="AlphaFoldDB" id="A0A9N9IGP7"/>
<proteinExistence type="inferred from homology"/>
<evidence type="ECO:0000313" key="9">
    <source>
        <dbReference type="Proteomes" id="UP000789508"/>
    </source>
</evidence>
<keyword evidence="3" id="KW-0132">Cell division</keyword>
<evidence type="ECO:0000256" key="2">
    <source>
        <dbReference type="ARBA" id="ARBA00008585"/>
    </source>
</evidence>
<accession>A0A9N9IGP7</accession>
<dbReference type="OrthoDB" id="5565328at2759"/>
<organism evidence="8 9">
    <name type="scientific">Ambispora leptoticha</name>
    <dbReference type="NCBI Taxonomy" id="144679"/>
    <lineage>
        <taxon>Eukaryota</taxon>
        <taxon>Fungi</taxon>
        <taxon>Fungi incertae sedis</taxon>
        <taxon>Mucoromycota</taxon>
        <taxon>Glomeromycotina</taxon>
        <taxon>Glomeromycetes</taxon>
        <taxon>Archaeosporales</taxon>
        <taxon>Ambisporaceae</taxon>
        <taxon>Ambispora</taxon>
    </lineage>
</organism>
<dbReference type="Pfam" id="PF10345">
    <property type="entry name" value="Cohesin_load"/>
    <property type="match status" value="1"/>
</dbReference>
<protein>
    <submittedName>
        <fullName evidence="8">4286_t:CDS:1</fullName>
    </submittedName>
</protein>
<keyword evidence="7" id="KW-0131">Cell cycle</keyword>
<keyword evidence="9" id="KW-1185">Reference proteome</keyword>
<dbReference type="GO" id="GO:0005634">
    <property type="term" value="C:nucleus"/>
    <property type="evidence" value="ECO:0007669"/>
    <property type="project" value="UniProtKB-SubCell"/>
</dbReference>
<feature type="non-terminal residue" evidence="8">
    <location>
        <position position="1"/>
    </location>
</feature>
<evidence type="ECO:0000256" key="4">
    <source>
        <dbReference type="ARBA" id="ARBA00022776"/>
    </source>
</evidence>
<name>A0A9N9IGP7_9GLOM</name>